<dbReference type="SMART" id="SM00241">
    <property type="entry name" value="ZP"/>
    <property type="match status" value="1"/>
</dbReference>
<dbReference type="InterPro" id="IPR050525">
    <property type="entry name" value="ECM_Assembly_Org"/>
</dbReference>
<feature type="signal peptide" evidence="3">
    <location>
        <begin position="1"/>
        <end position="20"/>
    </location>
</feature>
<feature type="chain" id="PRO_5029686716" description="VWFA domain-containing protein" evidence="3">
    <location>
        <begin position="21"/>
        <end position="572"/>
    </location>
</feature>
<protein>
    <recommendedName>
        <fullName evidence="8">VWFA domain-containing protein</fullName>
    </recommendedName>
</protein>
<evidence type="ECO:0008006" key="8">
    <source>
        <dbReference type="Google" id="ProtNLM"/>
    </source>
</evidence>
<dbReference type="SUPFAM" id="SSF53300">
    <property type="entry name" value="vWA-like"/>
    <property type="match status" value="1"/>
</dbReference>
<keyword evidence="2" id="KW-0472">Membrane</keyword>
<dbReference type="PANTHER" id="PTHR24020">
    <property type="entry name" value="COLLAGEN ALPHA"/>
    <property type="match status" value="1"/>
</dbReference>
<dbReference type="InterPro" id="IPR002035">
    <property type="entry name" value="VWF_A"/>
</dbReference>
<keyword evidence="3" id="KW-0732">Signal</keyword>
<evidence type="ECO:0000259" key="5">
    <source>
        <dbReference type="PROSITE" id="PS51034"/>
    </source>
</evidence>
<dbReference type="SMART" id="SM00327">
    <property type="entry name" value="VWA"/>
    <property type="match status" value="1"/>
</dbReference>
<dbReference type="Gene3D" id="2.60.40.4100">
    <property type="entry name" value="Zona pellucida, ZP-C domain"/>
    <property type="match status" value="1"/>
</dbReference>
<dbReference type="CDD" id="cd01450">
    <property type="entry name" value="vWFA_subfamily_ECM"/>
    <property type="match status" value="1"/>
</dbReference>
<dbReference type="Pfam" id="PF00100">
    <property type="entry name" value="Zona_pellucida"/>
    <property type="match status" value="1"/>
</dbReference>
<reference evidence="6" key="1">
    <citation type="submission" date="2021-01" db="UniProtKB">
        <authorList>
            <consortium name="EnsemblMetazoa"/>
        </authorList>
    </citation>
    <scope>IDENTIFICATION</scope>
</reference>
<evidence type="ECO:0000256" key="1">
    <source>
        <dbReference type="ARBA" id="ARBA00023157"/>
    </source>
</evidence>
<keyword evidence="2" id="KW-1133">Transmembrane helix</keyword>
<dbReference type="InterPro" id="IPR036465">
    <property type="entry name" value="vWFA_dom_sf"/>
</dbReference>
<dbReference type="PROSITE" id="PS50234">
    <property type="entry name" value="VWFA"/>
    <property type="match status" value="1"/>
</dbReference>
<keyword evidence="1" id="KW-1015">Disulfide bond</keyword>
<dbReference type="InterPro" id="IPR055355">
    <property type="entry name" value="ZP-C"/>
</dbReference>
<feature type="domain" description="ZP" evidence="5">
    <location>
        <begin position="221"/>
        <end position="472"/>
    </location>
</feature>
<dbReference type="Proteomes" id="UP000594262">
    <property type="component" value="Unplaced"/>
</dbReference>
<accession>A0A7M5TWN3</accession>
<dbReference type="InterPro" id="IPR042235">
    <property type="entry name" value="ZP-C_dom"/>
</dbReference>
<organism evidence="6 7">
    <name type="scientific">Clytia hemisphaerica</name>
    <dbReference type="NCBI Taxonomy" id="252671"/>
    <lineage>
        <taxon>Eukaryota</taxon>
        <taxon>Metazoa</taxon>
        <taxon>Cnidaria</taxon>
        <taxon>Hydrozoa</taxon>
        <taxon>Hydroidolina</taxon>
        <taxon>Leptothecata</taxon>
        <taxon>Obeliida</taxon>
        <taxon>Clytiidae</taxon>
        <taxon>Clytia</taxon>
    </lineage>
</organism>
<evidence type="ECO:0000313" key="7">
    <source>
        <dbReference type="Proteomes" id="UP000594262"/>
    </source>
</evidence>
<evidence type="ECO:0000313" key="6">
    <source>
        <dbReference type="EnsemblMetazoa" id="CLYHEMP002884.1"/>
    </source>
</evidence>
<keyword evidence="7" id="KW-1185">Reference proteome</keyword>
<name>A0A7M5TWN3_9CNID</name>
<evidence type="ECO:0000256" key="3">
    <source>
        <dbReference type="SAM" id="SignalP"/>
    </source>
</evidence>
<proteinExistence type="predicted"/>
<evidence type="ECO:0000259" key="4">
    <source>
        <dbReference type="PROSITE" id="PS50234"/>
    </source>
</evidence>
<dbReference type="Gene3D" id="3.40.50.410">
    <property type="entry name" value="von Willebrand factor, type A domain"/>
    <property type="match status" value="1"/>
</dbReference>
<evidence type="ECO:0000256" key="2">
    <source>
        <dbReference type="SAM" id="Phobius"/>
    </source>
</evidence>
<feature type="domain" description="VWFA" evidence="4">
    <location>
        <begin position="32"/>
        <end position="208"/>
    </location>
</feature>
<dbReference type="Pfam" id="PF00092">
    <property type="entry name" value="VWA"/>
    <property type="match status" value="1"/>
</dbReference>
<dbReference type="EnsemblMetazoa" id="CLYHEMT002884.1">
    <property type="protein sequence ID" value="CLYHEMP002884.1"/>
    <property type="gene ID" value="CLYHEMG002884"/>
</dbReference>
<dbReference type="RefSeq" id="XP_066930346.1">
    <property type="nucleotide sequence ID" value="XM_067074245.1"/>
</dbReference>
<dbReference type="PROSITE" id="PS51034">
    <property type="entry name" value="ZP_2"/>
    <property type="match status" value="1"/>
</dbReference>
<dbReference type="InterPro" id="IPR001507">
    <property type="entry name" value="ZP_dom"/>
</dbReference>
<dbReference type="OrthoDB" id="5875367at2759"/>
<feature type="transmembrane region" description="Helical" evidence="2">
    <location>
        <begin position="521"/>
        <end position="541"/>
    </location>
</feature>
<dbReference type="AlphaFoldDB" id="A0A7M5TWN3"/>
<dbReference type="PANTHER" id="PTHR24020:SF84">
    <property type="entry name" value="VWFA DOMAIN-CONTAINING PROTEIN"/>
    <property type="match status" value="1"/>
</dbReference>
<keyword evidence="2" id="KW-0812">Transmembrane</keyword>
<sequence length="572" mass="62895">MGVFFISLCFVLAITPIVYNQDVEDLSACNVDLGFIIDESASMTESGYRQAIAFVEKIVSNFTLGPNHTRVSLMTFSTFPFPHFGFNDVQSTDFTSFKNYLATIPYLEGFTYTNQALDLARTTVFNKFNGDRPDYRSVAVVLTDGKSSSDISFVEEASSKLLNSAVKVLVVGVGSGVVQAELEAIAGDKFNIFSVSGNDQLNSLVEAILPPICKDIFMDLQCESYGFAAGFSLVGLSVKPQPYTIRFAGSGECGTFNANSSDNIYGGRLWMTSNYTDCGVEAYHSGDQIVFEKQIIVLYGKNESNLIYRHSAETYSVQCTLDRRLTEKLNINVKDIGTNPYLNGTSEFSLKMKVTKPGDDKEIQMVTINEPLEFQLDIVDAPNAVKTSPQDCYATRADGSGRYNLITDRCEDDETTAITSSKTAIHRFSWEMLAFRYFGNSNAVIIVCEVLICKNDDFADLSGECKRCGQTSNRKRRAVSDSLVLEKTTISSQPIFIIDLPNNPEQSSAQKDEGFLAKAEGISVIAVLVIVILGLGAFILMKKMVATSSHLMKKTLQVEGNVEKGVDNMAME</sequence>
<dbReference type="GeneID" id="136817907"/>
<dbReference type="PRINTS" id="PR00453">
    <property type="entry name" value="VWFADOMAIN"/>
</dbReference>